<accession>A0A5M6DDF2</accession>
<comment type="caution">
    <text evidence="1">The sequence shown here is derived from an EMBL/GenBank/DDBJ whole genome shotgun (WGS) entry which is preliminary data.</text>
</comment>
<dbReference type="AlphaFoldDB" id="A0A5M6DDF2"/>
<reference evidence="1 2" key="1">
    <citation type="submission" date="2019-08" db="EMBL/GenBank/DDBJ databases">
        <authorList>
            <person name="Dhanesh K."/>
            <person name="Kumar G."/>
            <person name="Sasikala C."/>
            <person name="Venkata Ramana C."/>
        </authorList>
    </citation>
    <scope>NUCLEOTIDE SEQUENCE [LARGE SCALE GENOMIC DNA]</scope>
    <source>
        <strain evidence="1 2">JC645</strain>
    </source>
</reference>
<sequence>MKLDFAAARCWVVLCMLGVLFVSGGATCSRRQEIMPLPPPPPVLNENLGLAEVAAAVNRTSVIRELSSNTATVDVLSMPSVPELSATLALRRDREFRLRASLPIVMGSGLDMGSNPEVFWFEVPEGIGKTLYFARHDEYQRQLDRAILPVDPTWIMDSLGLVQIDPAQVLQGPVRRPDGKLEIRSAMPTPAGVFQRVCYIDAQAGHVTDQILYSPNRVEVARSSARNHEFFPEQQCSLPHIVELQLSPVGGPPLHMKIEVGTYAINQILSGDPNLFVMPQGASQSVDLSRVSPAAIGAGTPATYQASARDAMPYRGFVR</sequence>
<name>A0A5M6DDF2_9BACT</name>
<organism evidence="1 2">
    <name type="scientific">Roseiconus nitratireducens</name>
    <dbReference type="NCBI Taxonomy" id="2605748"/>
    <lineage>
        <taxon>Bacteria</taxon>
        <taxon>Pseudomonadati</taxon>
        <taxon>Planctomycetota</taxon>
        <taxon>Planctomycetia</taxon>
        <taxon>Pirellulales</taxon>
        <taxon>Pirellulaceae</taxon>
        <taxon>Roseiconus</taxon>
    </lineage>
</organism>
<evidence type="ECO:0000313" key="1">
    <source>
        <dbReference type="EMBL" id="KAA5543215.1"/>
    </source>
</evidence>
<dbReference type="EMBL" id="VWOX01000006">
    <property type="protein sequence ID" value="KAA5543215.1"/>
    <property type="molecule type" value="Genomic_DNA"/>
</dbReference>
<dbReference type="RefSeq" id="WP_150076880.1">
    <property type="nucleotide sequence ID" value="NZ_VWOX01000006.1"/>
</dbReference>
<gene>
    <name evidence="1" type="ORF">FYK55_13135</name>
</gene>
<protein>
    <submittedName>
        <fullName evidence="1">Uncharacterized protein</fullName>
    </submittedName>
</protein>
<dbReference type="Proteomes" id="UP000324479">
    <property type="component" value="Unassembled WGS sequence"/>
</dbReference>
<keyword evidence="2" id="KW-1185">Reference proteome</keyword>
<evidence type="ECO:0000313" key="2">
    <source>
        <dbReference type="Proteomes" id="UP000324479"/>
    </source>
</evidence>
<proteinExistence type="predicted"/>